<sequence>MIVVLQEGNDSSGWKSRRKQRRGLERATAAIGKEEAVVVMRVRTAFKEVDEGLVLVEAARKRRRQWSVAAGDQSW</sequence>
<protein>
    <submittedName>
        <fullName evidence="2">Uncharacterized protein</fullName>
    </submittedName>
</protein>
<evidence type="ECO:0000313" key="2">
    <source>
        <dbReference type="EMBL" id="RRT35238.1"/>
    </source>
</evidence>
<proteinExistence type="predicted"/>
<gene>
    <name evidence="2" type="ORF">B296_00033208</name>
</gene>
<dbReference type="AlphaFoldDB" id="A0A426X6Z6"/>
<feature type="region of interest" description="Disordered" evidence="1">
    <location>
        <begin position="1"/>
        <end position="20"/>
    </location>
</feature>
<comment type="caution">
    <text evidence="2">The sequence shown here is derived from an EMBL/GenBank/DDBJ whole genome shotgun (WGS) entry which is preliminary data.</text>
</comment>
<dbReference type="Proteomes" id="UP000287651">
    <property type="component" value="Unassembled WGS sequence"/>
</dbReference>
<evidence type="ECO:0000313" key="3">
    <source>
        <dbReference type="Proteomes" id="UP000287651"/>
    </source>
</evidence>
<evidence type="ECO:0000256" key="1">
    <source>
        <dbReference type="SAM" id="MobiDB-lite"/>
    </source>
</evidence>
<reference evidence="2 3" key="1">
    <citation type="journal article" date="2014" name="Agronomy (Basel)">
        <title>A Draft Genome Sequence for Ensete ventricosum, the Drought-Tolerant Tree Against Hunger.</title>
        <authorList>
            <person name="Harrison J."/>
            <person name="Moore K.A."/>
            <person name="Paszkiewicz K."/>
            <person name="Jones T."/>
            <person name="Grant M."/>
            <person name="Ambacheew D."/>
            <person name="Muzemil S."/>
            <person name="Studholme D.J."/>
        </authorList>
    </citation>
    <scope>NUCLEOTIDE SEQUENCE [LARGE SCALE GENOMIC DNA]</scope>
</reference>
<dbReference type="EMBL" id="AMZH03025336">
    <property type="protein sequence ID" value="RRT35238.1"/>
    <property type="molecule type" value="Genomic_DNA"/>
</dbReference>
<accession>A0A426X6Z6</accession>
<name>A0A426X6Z6_ENSVE</name>
<organism evidence="2 3">
    <name type="scientific">Ensete ventricosum</name>
    <name type="common">Abyssinian banana</name>
    <name type="synonym">Musa ensete</name>
    <dbReference type="NCBI Taxonomy" id="4639"/>
    <lineage>
        <taxon>Eukaryota</taxon>
        <taxon>Viridiplantae</taxon>
        <taxon>Streptophyta</taxon>
        <taxon>Embryophyta</taxon>
        <taxon>Tracheophyta</taxon>
        <taxon>Spermatophyta</taxon>
        <taxon>Magnoliopsida</taxon>
        <taxon>Liliopsida</taxon>
        <taxon>Zingiberales</taxon>
        <taxon>Musaceae</taxon>
        <taxon>Ensete</taxon>
    </lineage>
</organism>